<accession>A0AAW0FZ16</accession>
<comment type="caution">
    <text evidence="1">The sequence shown here is derived from an EMBL/GenBank/DDBJ whole genome shotgun (WGS) entry which is preliminary data.</text>
</comment>
<evidence type="ECO:0000313" key="2">
    <source>
        <dbReference type="Proteomes" id="UP001385951"/>
    </source>
</evidence>
<reference evidence="1 2" key="1">
    <citation type="submission" date="2022-09" db="EMBL/GenBank/DDBJ databases">
        <authorList>
            <person name="Palmer J.M."/>
        </authorList>
    </citation>
    <scope>NUCLEOTIDE SEQUENCE [LARGE SCALE GENOMIC DNA]</scope>
    <source>
        <strain evidence="1 2">DSM 7382</strain>
    </source>
</reference>
<proteinExistence type="predicted"/>
<dbReference type="EMBL" id="JASBNA010000035">
    <property type="protein sequence ID" value="KAK7682591.1"/>
    <property type="molecule type" value="Genomic_DNA"/>
</dbReference>
<gene>
    <name evidence="1" type="ORF">QCA50_014391</name>
</gene>
<dbReference type="Gene3D" id="3.10.450.50">
    <property type="match status" value="1"/>
</dbReference>
<keyword evidence="2" id="KW-1185">Reference proteome</keyword>
<name>A0AAW0FZ16_9APHY</name>
<dbReference type="InterPro" id="IPR032710">
    <property type="entry name" value="NTF2-like_dom_sf"/>
</dbReference>
<evidence type="ECO:0008006" key="3">
    <source>
        <dbReference type="Google" id="ProtNLM"/>
    </source>
</evidence>
<dbReference type="AlphaFoldDB" id="A0AAW0FZ16"/>
<dbReference type="Proteomes" id="UP001385951">
    <property type="component" value="Unassembled WGS sequence"/>
</dbReference>
<evidence type="ECO:0000313" key="1">
    <source>
        <dbReference type="EMBL" id="KAK7682591.1"/>
    </source>
</evidence>
<protein>
    <recommendedName>
        <fullName evidence="3">SnoaL-like domain-containing protein</fullName>
    </recommendedName>
</protein>
<sequence>MSSPVSGAIPEERSPQVQVVIDFLTTFCHQDFDKLATLLTDDYIHDIVPRSLEIAPRDKLTWVKSTQGILKLFNYFKFEVHEIVEGQNIVTIHASSDGTTNSGGTYNNEYAMFFELTPETNSEGVKIRRTKEFVNSKFTAEFFPAEKARQEAAGNNVVLL</sequence>
<organism evidence="1 2">
    <name type="scientific">Cerrena zonata</name>
    <dbReference type="NCBI Taxonomy" id="2478898"/>
    <lineage>
        <taxon>Eukaryota</taxon>
        <taxon>Fungi</taxon>
        <taxon>Dikarya</taxon>
        <taxon>Basidiomycota</taxon>
        <taxon>Agaricomycotina</taxon>
        <taxon>Agaricomycetes</taxon>
        <taxon>Polyporales</taxon>
        <taxon>Cerrenaceae</taxon>
        <taxon>Cerrena</taxon>
    </lineage>
</organism>
<dbReference type="SUPFAM" id="SSF54427">
    <property type="entry name" value="NTF2-like"/>
    <property type="match status" value="1"/>
</dbReference>